<feature type="region of interest" description="Disordered" evidence="2">
    <location>
        <begin position="591"/>
        <end position="711"/>
    </location>
</feature>
<feature type="compositionally biased region" description="Low complexity" evidence="2">
    <location>
        <begin position="444"/>
        <end position="459"/>
    </location>
</feature>
<dbReference type="PROSITE" id="PS51724">
    <property type="entry name" value="SPOR"/>
    <property type="match status" value="1"/>
</dbReference>
<feature type="region of interest" description="Disordered" evidence="2">
    <location>
        <begin position="440"/>
        <end position="465"/>
    </location>
</feature>
<keyword evidence="6" id="KW-1185">Reference proteome</keyword>
<keyword evidence="1" id="KW-0802">TPR repeat</keyword>
<dbReference type="InterPro" id="IPR019734">
    <property type="entry name" value="TPR_rpt"/>
</dbReference>
<evidence type="ECO:0000256" key="1">
    <source>
        <dbReference type="PROSITE-ProRule" id="PRU00339"/>
    </source>
</evidence>
<evidence type="ECO:0000256" key="3">
    <source>
        <dbReference type="SAM" id="SignalP"/>
    </source>
</evidence>
<dbReference type="Gene3D" id="1.25.40.10">
    <property type="entry name" value="Tetratricopeptide repeat domain"/>
    <property type="match status" value="1"/>
</dbReference>
<dbReference type="SUPFAM" id="SSF110997">
    <property type="entry name" value="Sporulation related repeat"/>
    <property type="match status" value="1"/>
</dbReference>
<feature type="chain" id="PRO_5030687376" evidence="3">
    <location>
        <begin position="32"/>
        <end position="796"/>
    </location>
</feature>
<dbReference type="SUPFAM" id="SSF48452">
    <property type="entry name" value="TPR-like"/>
    <property type="match status" value="1"/>
</dbReference>
<comment type="caution">
    <text evidence="5">The sequence shown here is derived from an EMBL/GenBank/DDBJ whole genome shotgun (WGS) entry which is preliminary data.</text>
</comment>
<feature type="compositionally biased region" description="Basic and acidic residues" evidence="2">
    <location>
        <begin position="671"/>
        <end position="701"/>
    </location>
</feature>
<feature type="compositionally biased region" description="Low complexity" evidence="2">
    <location>
        <begin position="332"/>
        <end position="343"/>
    </location>
</feature>
<dbReference type="RefSeq" id="WP_169491751.1">
    <property type="nucleotide sequence ID" value="NZ_JABBGM010000001.1"/>
</dbReference>
<accession>A0A7Y0G9D0</accession>
<sequence>MMRRTTSSPFAMLRRGVCLIALSAVPLVADAQTATTSQPVVQSTTGTGTLSPTQALNSALTRLARDPRNLTALIDAGTAALQLGDTDAAVGFFSRANEVAPGNGQVKAQIATAMLKADQPLDAIRYFDEAQAAGSDLSMFAQDRGLAYDLVGDNAAAQRLYQQAMARGSNDELVRRYALSLAIAGDRRGAETVLAPLIQRQDRAAWRARTFIMAISGNPDEAVSVAYSSMPQDLASGIAPYLRFMPRLTPAQQAAAANLGRFPRAADIGRDDPKVVQYAALHPRAPRVDRSLIPAGEALGGEGTQVASREKRRRPGRDQQLALATPAASANRPATSSSLLTTPSRAPATSVAASSVAVPVVQPTPVQSAPAQSATIQSVAGAGVSSQPQGLAAISSGGAGTALAKGSSAAGANYPLSRLDLPPGAPLPPRVTSIPVTRAPGTVASASGPGPLASAPASSVQTFTMPRQSVPAPAAATAATPGTPVLAAQVPSPSGVASSPSTTFASAQAASAPASSVAAAGPSLVASPVVQPTPAPPPATGAATTSTRVASVEAPPPPADFRALFDGFKAPEDEQKSAVAAVDLSTIRPRPRTSDAKAVASAKTEKVATTDAPLGARDARTAGRVGARGERPDGPTAVSRTTEKEVRVAQADDETVPGKGDKSAKGAKGTTGKDAKADKDAKSTKDAKSSKDAKSAKDAKGKAAPSHPSRIWVQVLTGGNRDQMGKEWRRLVKDAAVLKGRKPYLSPWRGNFRLLTGPFESDAAAQDFVKSLKKDGVSSYQWTSPAGQPVDTLPLD</sequence>
<feature type="domain" description="SPOR" evidence="4">
    <location>
        <begin position="705"/>
        <end position="785"/>
    </location>
</feature>
<protein>
    <submittedName>
        <fullName evidence="5">Tetratricopeptide repeat protein</fullName>
    </submittedName>
</protein>
<evidence type="ECO:0000313" key="5">
    <source>
        <dbReference type="EMBL" id="NML92512.1"/>
    </source>
</evidence>
<organism evidence="5 6">
    <name type="scientific">Novosphingobium olei</name>
    <dbReference type="NCBI Taxonomy" id="2728851"/>
    <lineage>
        <taxon>Bacteria</taxon>
        <taxon>Pseudomonadati</taxon>
        <taxon>Pseudomonadota</taxon>
        <taxon>Alphaproteobacteria</taxon>
        <taxon>Sphingomonadales</taxon>
        <taxon>Sphingomonadaceae</taxon>
        <taxon>Novosphingobium</taxon>
    </lineage>
</organism>
<keyword evidence="3" id="KW-0732">Signal</keyword>
<dbReference type="InterPro" id="IPR007730">
    <property type="entry name" value="SPOR-like_dom"/>
</dbReference>
<evidence type="ECO:0000256" key="2">
    <source>
        <dbReference type="SAM" id="MobiDB-lite"/>
    </source>
</evidence>
<dbReference type="AlphaFoldDB" id="A0A7Y0G9D0"/>
<dbReference type="EMBL" id="JABBGM010000001">
    <property type="protein sequence ID" value="NML92512.1"/>
    <property type="molecule type" value="Genomic_DNA"/>
</dbReference>
<feature type="signal peptide" evidence="3">
    <location>
        <begin position="1"/>
        <end position="31"/>
    </location>
</feature>
<dbReference type="PROSITE" id="PS50005">
    <property type="entry name" value="TPR"/>
    <property type="match status" value="1"/>
</dbReference>
<dbReference type="GO" id="GO:0042834">
    <property type="term" value="F:peptidoglycan binding"/>
    <property type="evidence" value="ECO:0007669"/>
    <property type="project" value="InterPro"/>
</dbReference>
<dbReference type="Pfam" id="PF05036">
    <property type="entry name" value="SPOR"/>
    <property type="match status" value="1"/>
</dbReference>
<evidence type="ECO:0000259" key="4">
    <source>
        <dbReference type="PROSITE" id="PS51724"/>
    </source>
</evidence>
<feature type="repeat" description="TPR" evidence="1">
    <location>
        <begin position="70"/>
        <end position="103"/>
    </location>
</feature>
<evidence type="ECO:0000313" key="6">
    <source>
        <dbReference type="Proteomes" id="UP000583556"/>
    </source>
</evidence>
<feature type="region of interest" description="Disordered" evidence="2">
    <location>
        <begin position="289"/>
        <end position="343"/>
    </location>
</feature>
<dbReference type="InterPro" id="IPR011990">
    <property type="entry name" value="TPR-like_helical_dom_sf"/>
</dbReference>
<feature type="compositionally biased region" description="Basic and acidic residues" evidence="2">
    <location>
        <begin position="617"/>
        <end position="633"/>
    </location>
</feature>
<proteinExistence type="predicted"/>
<feature type="region of interest" description="Disordered" evidence="2">
    <location>
        <begin position="529"/>
        <end position="558"/>
    </location>
</feature>
<dbReference type="Proteomes" id="UP000583556">
    <property type="component" value="Unassembled WGS sequence"/>
</dbReference>
<gene>
    <name evidence="5" type="ORF">HHL27_02360</name>
</gene>
<name>A0A7Y0G9D0_9SPHN</name>
<reference evidence="5 6" key="1">
    <citation type="submission" date="2020-04" db="EMBL/GenBank/DDBJ databases">
        <title>Novosphingobium sp. TW-4 isolated from soil.</title>
        <authorList>
            <person name="Dahal R.H."/>
            <person name="Chaudhary D.K."/>
        </authorList>
    </citation>
    <scope>NUCLEOTIDE SEQUENCE [LARGE SCALE GENOMIC DNA]</scope>
    <source>
        <strain evidence="5 6">TW-4</strain>
    </source>
</reference>
<dbReference type="InterPro" id="IPR036680">
    <property type="entry name" value="SPOR-like_sf"/>
</dbReference>